<dbReference type="PANTHER" id="PTHR30411:SF1">
    <property type="entry name" value="CYTOPLASMIC PROTEIN"/>
    <property type="match status" value="1"/>
</dbReference>
<evidence type="ECO:0000313" key="2">
    <source>
        <dbReference type="EMBL" id="MDR7301874.1"/>
    </source>
</evidence>
<dbReference type="InterPro" id="IPR036754">
    <property type="entry name" value="YbaK/aa-tRNA-synt-asso_dom_sf"/>
</dbReference>
<dbReference type="Gene3D" id="3.90.960.10">
    <property type="entry name" value="YbaK/aminoacyl-tRNA synthetase-associated domain"/>
    <property type="match status" value="1"/>
</dbReference>
<reference evidence="2" key="1">
    <citation type="submission" date="2023-07" db="EMBL/GenBank/DDBJ databases">
        <title>Sequencing the genomes of 1000 actinobacteria strains.</title>
        <authorList>
            <person name="Klenk H.-P."/>
        </authorList>
    </citation>
    <scope>NUCLEOTIDE SEQUENCE</scope>
    <source>
        <strain evidence="2">DSM 45977</strain>
    </source>
</reference>
<organism evidence="2 3">
    <name type="scientific">Haloactinomyces albus</name>
    <dbReference type="NCBI Taxonomy" id="1352928"/>
    <lineage>
        <taxon>Bacteria</taxon>
        <taxon>Bacillati</taxon>
        <taxon>Actinomycetota</taxon>
        <taxon>Actinomycetes</taxon>
        <taxon>Actinopolysporales</taxon>
        <taxon>Actinopolysporaceae</taxon>
        <taxon>Haloactinomyces</taxon>
    </lineage>
</organism>
<protein>
    <submittedName>
        <fullName evidence="2">Prolyl-tRNA editing enzyme YbaK/EbsC (Cys-tRNA(Pro) deacylase)</fullName>
    </submittedName>
</protein>
<dbReference type="PANTHER" id="PTHR30411">
    <property type="entry name" value="CYTOPLASMIC PROTEIN"/>
    <property type="match status" value="1"/>
</dbReference>
<dbReference type="EMBL" id="JAVDXW010000001">
    <property type="protein sequence ID" value="MDR7301874.1"/>
    <property type="molecule type" value="Genomic_DNA"/>
</dbReference>
<feature type="domain" description="YbaK/aminoacyl-tRNA synthetase-associated" evidence="1">
    <location>
        <begin position="35"/>
        <end position="153"/>
    </location>
</feature>
<evidence type="ECO:0000313" key="3">
    <source>
        <dbReference type="Proteomes" id="UP001180845"/>
    </source>
</evidence>
<dbReference type="CDD" id="cd04333">
    <property type="entry name" value="ProX_deacylase"/>
    <property type="match status" value="1"/>
</dbReference>
<proteinExistence type="predicted"/>
<dbReference type="InterPro" id="IPR007214">
    <property type="entry name" value="YbaK/aa-tRNA-synth-assoc-dom"/>
</dbReference>
<gene>
    <name evidence="2" type="ORF">JOF55_002055</name>
</gene>
<sequence length="164" mass="16840">MDADADMALPERSRQVARVLAEASIAGEIRQMPDSTRTAADAASALGCEVGAIAGSLVFLSGGEPILVLASGRHRVDTAGVAAQLSWQPLERATPEQVREATGQAIGGVAPVGHPAPLPTVVDTALAEYPQVWAAGGTPRTVFPTTHEELVRLTGGRALAVADD</sequence>
<keyword evidence="3" id="KW-1185">Reference proteome</keyword>
<comment type="caution">
    <text evidence="2">The sequence shown here is derived from an EMBL/GenBank/DDBJ whole genome shotgun (WGS) entry which is preliminary data.</text>
</comment>
<dbReference type="Proteomes" id="UP001180845">
    <property type="component" value="Unassembled WGS sequence"/>
</dbReference>
<dbReference type="GO" id="GO:0002161">
    <property type="term" value="F:aminoacyl-tRNA deacylase activity"/>
    <property type="evidence" value="ECO:0007669"/>
    <property type="project" value="InterPro"/>
</dbReference>
<evidence type="ECO:0000259" key="1">
    <source>
        <dbReference type="Pfam" id="PF04073"/>
    </source>
</evidence>
<dbReference type="SUPFAM" id="SSF55826">
    <property type="entry name" value="YbaK/ProRS associated domain"/>
    <property type="match status" value="1"/>
</dbReference>
<accession>A0AAE3ZF50</accession>
<dbReference type="AlphaFoldDB" id="A0AAE3ZF50"/>
<name>A0AAE3ZF50_9ACTN</name>
<dbReference type="Pfam" id="PF04073">
    <property type="entry name" value="tRNA_edit"/>
    <property type="match status" value="1"/>
</dbReference>